<organism evidence="1 2">
    <name type="scientific">Jeotgalibacillus alimentarius</name>
    <dbReference type="NCBI Taxonomy" id="135826"/>
    <lineage>
        <taxon>Bacteria</taxon>
        <taxon>Bacillati</taxon>
        <taxon>Bacillota</taxon>
        <taxon>Bacilli</taxon>
        <taxon>Bacillales</taxon>
        <taxon>Caryophanaceae</taxon>
        <taxon>Jeotgalibacillus</taxon>
    </lineage>
</organism>
<accession>A0A0C2W0G5</accession>
<name>A0A0C2W0G5_9BACL</name>
<evidence type="ECO:0000313" key="1">
    <source>
        <dbReference type="EMBL" id="KIL50106.1"/>
    </source>
</evidence>
<proteinExistence type="predicted"/>
<dbReference type="STRING" id="135826.KP77_14810"/>
<dbReference type="PATRIC" id="fig|135826.4.peg.1476"/>
<evidence type="ECO:0000313" key="2">
    <source>
        <dbReference type="Proteomes" id="UP000031950"/>
    </source>
</evidence>
<keyword evidence="2" id="KW-1185">Reference proteome</keyword>
<dbReference type="Proteomes" id="UP000031950">
    <property type="component" value="Unassembled WGS sequence"/>
</dbReference>
<reference evidence="1 2" key="1">
    <citation type="submission" date="2015-01" db="EMBL/GenBank/DDBJ databases">
        <title>Genome sequence of Jeotgalibacillus alimentarius.</title>
        <authorList>
            <person name="Goh K.M."/>
            <person name="Chan K.-G."/>
            <person name="Yaakop A.S."/>
            <person name="Ee R."/>
            <person name="Gan H.M."/>
            <person name="Chan C.S."/>
        </authorList>
    </citation>
    <scope>NUCLEOTIDE SEQUENCE [LARGE SCALE GENOMIC DNA]</scope>
    <source>
        <strain evidence="1 2">YKJ-13</strain>
    </source>
</reference>
<protein>
    <submittedName>
        <fullName evidence="1">Uncharacterized protein</fullName>
    </submittedName>
</protein>
<comment type="caution">
    <text evidence="1">The sequence shown here is derived from an EMBL/GenBank/DDBJ whole genome shotgun (WGS) entry which is preliminary data.</text>
</comment>
<gene>
    <name evidence="1" type="ORF">KP77_14810</name>
</gene>
<dbReference type="AlphaFoldDB" id="A0A0C2W0G5"/>
<sequence>MFLQLKNFLNVPKNKPKNKLSLISEKYIDIVKVVVYSNDVQIMDKKSYRKELCVMIIIKRKSISAKLNITQRTFF</sequence>
<dbReference type="EMBL" id="JXRQ01000017">
    <property type="protein sequence ID" value="KIL50106.1"/>
    <property type="molecule type" value="Genomic_DNA"/>
</dbReference>